<gene>
    <name evidence="1" type="ORF">PCASD_25359</name>
</gene>
<protein>
    <submittedName>
        <fullName evidence="1">Uncharacterized protein</fullName>
    </submittedName>
</protein>
<organism evidence="1 2">
    <name type="scientific">Puccinia coronata f. sp. avenae</name>
    <dbReference type="NCBI Taxonomy" id="200324"/>
    <lineage>
        <taxon>Eukaryota</taxon>
        <taxon>Fungi</taxon>
        <taxon>Dikarya</taxon>
        <taxon>Basidiomycota</taxon>
        <taxon>Pucciniomycotina</taxon>
        <taxon>Pucciniomycetes</taxon>
        <taxon>Pucciniales</taxon>
        <taxon>Pucciniaceae</taxon>
        <taxon>Puccinia</taxon>
    </lineage>
</organism>
<evidence type="ECO:0000313" key="1">
    <source>
        <dbReference type="EMBL" id="PLW04811.1"/>
    </source>
</evidence>
<comment type="caution">
    <text evidence="1">The sequence shown here is derived from an EMBL/GenBank/DDBJ whole genome shotgun (WGS) entry which is preliminary data.</text>
</comment>
<dbReference type="EMBL" id="PGCI01001460">
    <property type="protein sequence ID" value="PLW04811.1"/>
    <property type="molecule type" value="Genomic_DNA"/>
</dbReference>
<name>A0A2N5RV11_9BASI</name>
<evidence type="ECO:0000313" key="2">
    <source>
        <dbReference type="Proteomes" id="UP000235392"/>
    </source>
</evidence>
<dbReference type="Proteomes" id="UP000235392">
    <property type="component" value="Unassembled WGS sequence"/>
</dbReference>
<reference evidence="1 2" key="1">
    <citation type="submission" date="2017-11" db="EMBL/GenBank/DDBJ databases">
        <title>De novo assembly and phasing of dikaryotic genomes from two isolates of Puccinia coronata f. sp. avenae, the causal agent of oat crown rust.</title>
        <authorList>
            <person name="Miller M.E."/>
            <person name="Zhang Y."/>
            <person name="Omidvar V."/>
            <person name="Sperschneider J."/>
            <person name="Schwessinger B."/>
            <person name="Raley C."/>
            <person name="Palmer J.M."/>
            <person name="Garnica D."/>
            <person name="Upadhyaya N."/>
            <person name="Rathjen J."/>
            <person name="Taylor J.M."/>
            <person name="Park R.F."/>
            <person name="Dodds P.N."/>
            <person name="Hirsch C.D."/>
            <person name="Kianian S.F."/>
            <person name="Figueroa M."/>
        </authorList>
    </citation>
    <scope>NUCLEOTIDE SEQUENCE [LARGE SCALE GENOMIC DNA]</scope>
    <source>
        <strain evidence="1">12SD80</strain>
    </source>
</reference>
<dbReference type="AlphaFoldDB" id="A0A2N5RV11"/>
<proteinExistence type="predicted"/>
<accession>A0A2N5RV11</accession>
<sequence length="59" mass="6875">MTHVQLCSNISSELEDLRSNNKEIVLDGYNLTPTQIAKITDDQHLLEKMREVSNFWLQN</sequence>